<dbReference type="GO" id="GO:0046872">
    <property type="term" value="F:metal ion binding"/>
    <property type="evidence" value="ECO:0007669"/>
    <property type="project" value="UniProtKB-KW"/>
</dbReference>
<organism evidence="4 5">
    <name type="scientific">Mycolicibacterium bacteremicum</name>
    <name type="common">Mycobacterium bacteremicum</name>
    <dbReference type="NCBI Taxonomy" id="564198"/>
    <lineage>
        <taxon>Bacteria</taxon>
        <taxon>Bacillati</taxon>
        <taxon>Actinomycetota</taxon>
        <taxon>Actinomycetes</taxon>
        <taxon>Mycobacteriales</taxon>
        <taxon>Mycobacteriaceae</taxon>
        <taxon>Mycolicibacterium</taxon>
    </lineage>
</organism>
<evidence type="ECO:0000259" key="3">
    <source>
        <dbReference type="SMART" id="SM00922"/>
    </source>
</evidence>
<dbReference type="InterPro" id="IPR013342">
    <property type="entry name" value="Mandelate_racemase_C"/>
</dbReference>
<protein>
    <submittedName>
        <fullName evidence="4">O-succinylbenzoate synthase</fullName>
    </submittedName>
</protein>
<dbReference type="AlphaFoldDB" id="A0A1W9Z550"/>
<evidence type="ECO:0000256" key="1">
    <source>
        <dbReference type="ARBA" id="ARBA00022428"/>
    </source>
</evidence>
<keyword evidence="5" id="KW-1185">Reference proteome</keyword>
<feature type="domain" description="Mandelate racemase/muconate lactonizing enzyme C-terminal" evidence="3">
    <location>
        <begin position="80"/>
        <end position="177"/>
    </location>
</feature>
<proteinExistence type="predicted"/>
<reference evidence="4 5" key="1">
    <citation type="submission" date="2017-02" db="EMBL/GenBank/DDBJ databases">
        <title>The new phylogeny of genus Mycobacterium.</title>
        <authorList>
            <person name="Tortoli E."/>
            <person name="Trovato A."/>
            <person name="Cirillo D.M."/>
        </authorList>
    </citation>
    <scope>NUCLEOTIDE SEQUENCE [LARGE SCALE GENOMIC DNA]</scope>
    <source>
        <strain evidence="4 5">DSM 45578</strain>
    </source>
</reference>
<sequence length="312" mass="32274">MLVQTLIDLEAAPVFAVPLRDGGVHEGILLEGPQGWGEFSPPPDCPDDQLGRWLTAATEAGTVGWPDAVRGRVPAAVGIGAVDPQRAHTLAAESGCQTATVEVHTGSGEDVDRVAAVRDALGPDGAIRCDARGRWDADTAVSAIAALEGAAGRLEFIARPCADMGHLQSVRSAVDVPVAMYAAPNRNLRGTADIAILHCGTLGGARRALRVAETGGLPCLVTSGTQTSVGASVGVALAGALPELRYACDLSAGAVLAADAVGASRTLLPVDGFLPVAPMSPAPTAQFLREYSVTDPERNRWWRRRLQTAIAQ</sequence>
<evidence type="ECO:0000256" key="2">
    <source>
        <dbReference type="ARBA" id="ARBA00022723"/>
    </source>
</evidence>
<name>A0A1W9Z550_MYCBA</name>
<dbReference type="STRING" id="564198.BST17_02275"/>
<gene>
    <name evidence="4" type="ORF">BST17_02275</name>
</gene>
<keyword evidence="2" id="KW-0479">Metal-binding</keyword>
<evidence type="ECO:0000313" key="4">
    <source>
        <dbReference type="EMBL" id="ORA07302.1"/>
    </source>
</evidence>
<dbReference type="PANTHER" id="PTHR48073:SF2">
    <property type="entry name" value="O-SUCCINYLBENZOATE SYNTHASE"/>
    <property type="match status" value="1"/>
</dbReference>
<dbReference type="InterPro" id="IPR029065">
    <property type="entry name" value="Enolase_C-like"/>
</dbReference>
<dbReference type="PANTHER" id="PTHR48073">
    <property type="entry name" value="O-SUCCINYLBENZOATE SYNTHASE-RELATED"/>
    <property type="match status" value="1"/>
</dbReference>
<dbReference type="SMART" id="SM00922">
    <property type="entry name" value="MR_MLE"/>
    <property type="match status" value="1"/>
</dbReference>
<comment type="caution">
    <text evidence="4">The sequence shown here is derived from an EMBL/GenBank/DDBJ whole genome shotgun (WGS) entry which is preliminary data.</text>
</comment>
<accession>A0A1W9Z550</accession>
<dbReference type="Pfam" id="PF18374">
    <property type="entry name" value="Enolase_like_N"/>
    <property type="match status" value="1"/>
</dbReference>
<dbReference type="EMBL" id="MVHJ01000001">
    <property type="protein sequence ID" value="ORA07302.1"/>
    <property type="molecule type" value="Genomic_DNA"/>
</dbReference>
<dbReference type="InterPro" id="IPR036849">
    <property type="entry name" value="Enolase-like_C_sf"/>
</dbReference>
<dbReference type="Pfam" id="PF13378">
    <property type="entry name" value="MR_MLE_C"/>
    <property type="match status" value="1"/>
</dbReference>
<dbReference type="SUPFAM" id="SSF51604">
    <property type="entry name" value="Enolase C-terminal domain-like"/>
    <property type="match status" value="1"/>
</dbReference>
<evidence type="ECO:0000313" key="5">
    <source>
        <dbReference type="Proteomes" id="UP000192366"/>
    </source>
</evidence>
<dbReference type="Proteomes" id="UP000192366">
    <property type="component" value="Unassembled WGS sequence"/>
</dbReference>
<dbReference type="GO" id="GO:0009234">
    <property type="term" value="P:menaquinone biosynthetic process"/>
    <property type="evidence" value="ECO:0007669"/>
    <property type="project" value="UniProtKB-KW"/>
</dbReference>
<dbReference type="Gene3D" id="3.20.20.120">
    <property type="entry name" value="Enolase-like C-terminal domain"/>
    <property type="match status" value="1"/>
</dbReference>
<keyword evidence="1" id="KW-0474">Menaquinone biosynthesis</keyword>